<evidence type="ECO:0000313" key="3">
    <source>
        <dbReference type="EMBL" id="MFD2759559.1"/>
    </source>
</evidence>
<dbReference type="Gene3D" id="3.30.70.270">
    <property type="match status" value="1"/>
</dbReference>
<feature type="domain" description="GGDEF" evidence="2">
    <location>
        <begin position="429"/>
        <end position="571"/>
    </location>
</feature>
<keyword evidence="3" id="KW-0548">Nucleotidyltransferase</keyword>
<comment type="caution">
    <text evidence="3">The sequence shown here is derived from an EMBL/GenBank/DDBJ whole genome shotgun (WGS) entry which is preliminary data.</text>
</comment>
<keyword evidence="1" id="KW-0812">Transmembrane</keyword>
<dbReference type="GO" id="GO:0052621">
    <property type="term" value="F:diguanylate cyclase activity"/>
    <property type="evidence" value="ECO:0007669"/>
    <property type="project" value="UniProtKB-EC"/>
</dbReference>
<dbReference type="SMART" id="SM00267">
    <property type="entry name" value="GGDEF"/>
    <property type="match status" value="1"/>
</dbReference>
<dbReference type="Gene3D" id="3.30.450.40">
    <property type="match status" value="1"/>
</dbReference>
<dbReference type="EMBL" id="JBHUNA010000001">
    <property type="protein sequence ID" value="MFD2759559.1"/>
    <property type="molecule type" value="Genomic_DNA"/>
</dbReference>
<dbReference type="InterPro" id="IPR003018">
    <property type="entry name" value="GAF"/>
</dbReference>
<dbReference type="PANTHER" id="PTHR45138:SF9">
    <property type="entry name" value="DIGUANYLATE CYCLASE DGCM-RELATED"/>
    <property type="match status" value="1"/>
</dbReference>
<dbReference type="InterPro" id="IPR029787">
    <property type="entry name" value="Nucleotide_cyclase"/>
</dbReference>
<reference evidence="4" key="1">
    <citation type="journal article" date="2019" name="Int. J. Syst. Evol. Microbiol.">
        <title>The Global Catalogue of Microorganisms (GCM) 10K type strain sequencing project: providing services to taxonomists for standard genome sequencing and annotation.</title>
        <authorList>
            <consortium name="The Broad Institute Genomics Platform"/>
            <consortium name="The Broad Institute Genome Sequencing Center for Infectious Disease"/>
            <person name="Wu L."/>
            <person name="Ma J."/>
        </authorList>
    </citation>
    <scope>NUCLEOTIDE SEQUENCE [LARGE SCALE GENOMIC DNA]</scope>
    <source>
        <strain evidence="4">TISTR 1535</strain>
    </source>
</reference>
<evidence type="ECO:0000313" key="4">
    <source>
        <dbReference type="Proteomes" id="UP001597502"/>
    </source>
</evidence>
<dbReference type="PANTHER" id="PTHR45138">
    <property type="entry name" value="REGULATORY COMPONENTS OF SENSORY TRANSDUCTION SYSTEM"/>
    <property type="match status" value="1"/>
</dbReference>
<feature type="transmembrane region" description="Helical" evidence="1">
    <location>
        <begin position="183"/>
        <end position="201"/>
    </location>
</feature>
<proteinExistence type="predicted"/>
<keyword evidence="1" id="KW-0472">Membrane</keyword>
<feature type="transmembrane region" description="Helical" evidence="1">
    <location>
        <begin position="106"/>
        <end position="130"/>
    </location>
</feature>
<dbReference type="Proteomes" id="UP001597502">
    <property type="component" value="Unassembled WGS sequence"/>
</dbReference>
<feature type="transmembrane region" description="Helical" evidence="1">
    <location>
        <begin position="38"/>
        <end position="57"/>
    </location>
</feature>
<feature type="transmembrane region" description="Helical" evidence="1">
    <location>
        <begin position="6"/>
        <end position="26"/>
    </location>
</feature>
<accession>A0ABW5V4M7</accession>
<dbReference type="Pfam" id="PF13185">
    <property type="entry name" value="GAF_2"/>
    <property type="match status" value="1"/>
</dbReference>
<dbReference type="EC" id="2.7.7.65" evidence="3"/>
<dbReference type="NCBIfam" id="TIGR00254">
    <property type="entry name" value="GGDEF"/>
    <property type="match status" value="1"/>
</dbReference>
<gene>
    <name evidence="3" type="ORF">ACFSUO_00965</name>
</gene>
<feature type="transmembrane region" description="Helical" evidence="1">
    <location>
        <begin position="207"/>
        <end position="228"/>
    </location>
</feature>
<name>A0ABW5V4M7_9BACI</name>
<feature type="transmembrane region" description="Helical" evidence="1">
    <location>
        <begin position="142"/>
        <end position="163"/>
    </location>
</feature>
<evidence type="ECO:0000256" key="1">
    <source>
        <dbReference type="SAM" id="Phobius"/>
    </source>
</evidence>
<dbReference type="Pfam" id="PF00990">
    <property type="entry name" value="GGDEF"/>
    <property type="match status" value="1"/>
</dbReference>
<dbReference type="SUPFAM" id="SSF55073">
    <property type="entry name" value="Nucleotide cyclase"/>
    <property type="match status" value="1"/>
</dbReference>
<keyword evidence="3" id="KW-0808">Transferase</keyword>
<keyword evidence="1" id="KW-1133">Transmembrane helix</keyword>
<dbReference type="InterPro" id="IPR000160">
    <property type="entry name" value="GGDEF_dom"/>
</dbReference>
<sequence length="575" mass="64810">MVVRRKIIVLWVMWVILWPLLLLGAYQYYYVNISGHSLDIALFALLMGAVAWFPLTIKDNPVFFVNGISMVVFLVFGLFAEILLTQLAVIIVLLKIGAGKKDAYRYPLNMLMFSFVSVIAAEVFVLFGGSHASLAAQGQEQIAAIFGYALTIYLLNVVGNKLVDKLFYRRQIKLIDEGMKWEVVSALFTIPVGFVLFVIYTEIGIIGIFYLGIPFVFISIILMLLYSYREINRLLERTGEIGHRLTYRMDVANVYDVFTHEISQLLPVDYVYIYMVNNGNLRLERFCDVQLGAGLPPEPSNRDKSFSRTVWETGKPLQYRYAPANRRSDGRPDPAEPESVLSMPVEYGDTITGVVTVESVEKHAFEKMHFQVMNILTNYLGVAVENAKNYEVTKLQSERDGLTNLYNLTYMEKLLDNFFVSDDGTHEPAKASLIILDLDYFKQVNDTYGHEAGNEILCQIAARVSDIIGNKGTAGRYGGEEFVIFLPHIGLAESRQIAELLRAGVSDEPFYTQNHLSGDKQLTTVKVTVSVGVAAYPTHCETPSELFRHADRAMYMGAKRKGRNRVAVYKGLQTS</sequence>
<dbReference type="PROSITE" id="PS50887">
    <property type="entry name" value="GGDEF"/>
    <property type="match status" value="1"/>
</dbReference>
<dbReference type="SUPFAM" id="SSF55781">
    <property type="entry name" value="GAF domain-like"/>
    <property type="match status" value="1"/>
</dbReference>
<evidence type="ECO:0000259" key="2">
    <source>
        <dbReference type="PROSITE" id="PS50887"/>
    </source>
</evidence>
<keyword evidence="4" id="KW-1185">Reference proteome</keyword>
<dbReference type="SMART" id="SM00065">
    <property type="entry name" value="GAF"/>
    <property type="match status" value="1"/>
</dbReference>
<dbReference type="InterPro" id="IPR029016">
    <property type="entry name" value="GAF-like_dom_sf"/>
</dbReference>
<dbReference type="InterPro" id="IPR043128">
    <property type="entry name" value="Rev_trsase/Diguanyl_cyclase"/>
</dbReference>
<feature type="transmembrane region" description="Helical" evidence="1">
    <location>
        <begin position="63"/>
        <end position="94"/>
    </location>
</feature>
<dbReference type="InterPro" id="IPR050469">
    <property type="entry name" value="Diguanylate_Cyclase"/>
</dbReference>
<dbReference type="CDD" id="cd01949">
    <property type="entry name" value="GGDEF"/>
    <property type="match status" value="1"/>
</dbReference>
<organism evidence="3 4">
    <name type="scientific">Lentibacillus juripiscarius</name>
    <dbReference type="NCBI Taxonomy" id="257446"/>
    <lineage>
        <taxon>Bacteria</taxon>
        <taxon>Bacillati</taxon>
        <taxon>Bacillota</taxon>
        <taxon>Bacilli</taxon>
        <taxon>Bacillales</taxon>
        <taxon>Bacillaceae</taxon>
        <taxon>Lentibacillus</taxon>
    </lineage>
</organism>
<protein>
    <submittedName>
        <fullName evidence="3">Diguanylate cyclase</fullName>
        <ecNumber evidence="3">2.7.7.65</ecNumber>
    </submittedName>
</protein>